<dbReference type="Proteomes" id="UP001183629">
    <property type="component" value="Unassembled WGS sequence"/>
</dbReference>
<proteinExistence type="predicted"/>
<accession>A0AAE3ZL97</accession>
<sequence>MPRTHFWSSGWRGLAQFDADRGAAGTIRATPAPFRTAT</sequence>
<dbReference type="EMBL" id="JAVDYC010000001">
    <property type="protein sequence ID" value="MDR7319950.1"/>
    <property type="molecule type" value="Genomic_DNA"/>
</dbReference>
<organism evidence="1 2">
    <name type="scientific">Catenuloplanes niger</name>
    <dbReference type="NCBI Taxonomy" id="587534"/>
    <lineage>
        <taxon>Bacteria</taxon>
        <taxon>Bacillati</taxon>
        <taxon>Actinomycetota</taxon>
        <taxon>Actinomycetes</taxon>
        <taxon>Micromonosporales</taxon>
        <taxon>Micromonosporaceae</taxon>
        <taxon>Catenuloplanes</taxon>
    </lineage>
</organism>
<comment type="caution">
    <text evidence="1">The sequence shown here is derived from an EMBL/GenBank/DDBJ whole genome shotgun (WGS) entry which is preliminary data.</text>
</comment>
<protein>
    <submittedName>
        <fullName evidence="1">Uncharacterized protein</fullName>
    </submittedName>
</protein>
<reference evidence="1 2" key="1">
    <citation type="submission" date="2023-07" db="EMBL/GenBank/DDBJ databases">
        <title>Sequencing the genomes of 1000 actinobacteria strains.</title>
        <authorList>
            <person name="Klenk H.-P."/>
        </authorList>
    </citation>
    <scope>NUCLEOTIDE SEQUENCE [LARGE SCALE GENOMIC DNA]</scope>
    <source>
        <strain evidence="1 2">DSM 44711</strain>
    </source>
</reference>
<keyword evidence="2" id="KW-1185">Reference proteome</keyword>
<dbReference type="AlphaFoldDB" id="A0AAE3ZL97"/>
<evidence type="ECO:0000313" key="2">
    <source>
        <dbReference type="Proteomes" id="UP001183629"/>
    </source>
</evidence>
<evidence type="ECO:0000313" key="1">
    <source>
        <dbReference type="EMBL" id="MDR7319950.1"/>
    </source>
</evidence>
<gene>
    <name evidence="1" type="ORF">J2S44_000200</name>
</gene>
<name>A0AAE3ZL97_9ACTN</name>